<evidence type="ECO:0000313" key="3">
    <source>
        <dbReference type="Proteomes" id="UP000325713"/>
    </source>
</evidence>
<dbReference type="KEGG" id="nzl:D0T92_01720"/>
<dbReference type="InterPro" id="IPR036513">
    <property type="entry name" value="STAS_dom_sf"/>
</dbReference>
<keyword evidence="3" id="KW-1185">Reference proteome</keyword>
<dbReference type="SUPFAM" id="SSF52091">
    <property type="entry name" value="SpoIIaa-like"/>
    <property type="match status" value="1"/>
</dbReference>
<reference evidence="2 3" key="1">
    <citation type="submission" date="2018-08" db="EMBL/GenBank/DDBJ databases">
        <title>Neisseria zalophi ATCC BAA-2455 complete genome.</title>
        <authorList>
            <person name="Veseli I.A."/>
            <person name="Buttler R."/>
            <person name="Mascarenhas dos Santos A.C."/>
            <person name="Pombert J.-F."/>
        </authorList>
    </citation>
    <scope>NUCLEOTIDE SEQUENCE [LARGE SCALE GENOMIC DNA]</scope>
    <source>
        <strain evidence="2 3">ATCC BAA-2455</strain>
    </source>
</reference>
<sequence length="92" mass="10092">MKSEVRNGILHISGDVTVKTVTSAAYTQFEQQCRLKEIEAIDLSGVSRADSACISLLLTALRLKPDSISLRGIPDSVNALSELYEIKEWVTP</sequence>
<dbReference type="AlphaFoldDB" id="A0A5J6PX93"/>
<feature type="domain" description="MlaB-like STAS" evidence="1">
    <location>
        <begin position="10"/>
        <end position="84"/>
    </location>
</feature>
<protein>
    <submittedName>
        <fullName evidence="2">STAS domain-containing protein</fullName>
    </submittedName>
</protein>
<organism evidence="2 3">
    <name type="scientific">Neisseria zalophi</name>
    <dbReference type="NCBI Taxonomy" id="640030"/>
    <lineage>
        <taxon>Bacteria</taxon>
        <taxon>Pseudomonadati</taxon>
        <taxon>Pseudomonadota</taxon>
        <taxon>Betaproteobacteria</taxon>
        <taxon>Neisseriales</taxon>
        <taxon>Neisseriaceae</taxon>
        <taxon>Neisseria</taxon>
    </lineage>
</organism>
<name>A0A5J6PX93_9NEIS</name>
<dbReference type="RefSeq" id="WP_151049625.1">
    <property type="nucleotide sequence ID" value="NZ_CP031700.1"/>
</dbReference>
<evidence type="ECO:0000313" key="2">
    <source>
        <dbReference type="EMBL" id="QEY25380.1"/>
    </source>
</evidence>
<dbReference type="EMBL" id="CP031700">
    <property type="protein sequence ID" value="QEY25380.1"/>
    <property type="molecule type" value="Genomic_DNA"/>
</dbReference>
<proteinExistence type="predicted"/>
<dbReference type="InterPro" id="IPR058548">
    <property type="entry name" value="MlaB-like_STAS"/>
</dbReference>
<accession>A0A5J6PX93</accession>
<evidence type="ECO:0000259" key="1">
    <source>
        <dbReference type="Pfam" id="PF13466"/>
    </source>
</evidence>
<dbReference type="Pfam" id="PF13466">
    <property type="entry name" value="STAS_2"/>
    <property type="match status" value="1"/>
</dbReference>
<dbReference type="Proteomes" id="UP000325713">
    <property type="component" value="Chromosome"/>
</dbReference>
<dbReference type="OrthoDB" id="8612870at2"/>
<gene>
    <name evidence="2" type="ORF">D0T92_01720</name>
</gene>